<evidence type="ECO:0008006" key="4">
    <source>
        <dbReference type="Google" id="ProtNLM"/>
    </source>
</evidence>
<dbReference type="EMBL" id="VLLA01000004">
    <property type="protein sequence ID" value="TWI72918.1"/>
    <property type="molecule type" value="Genomic_DNA"/>
</dbReference>
<keyword evidence="3" id="KW-1185">Reference proteome</keyword>
<evidence type="ECO:0000313" key="2">
    <source>
        <dbReference type="EMBL" id="TWI72918.1"/>
    </source>
</evidence>
<comment type="caution">
    <text evidence="2">The sequence shown here is derived from an EMBL/GenBank/DDBJ whole genome shotgun (WGS) entry which is preliminary data.</text>
</comment>
<name>A0A562RV96_9BRAD</name>
<keyword evidence="1" id="KW-0732">Signal</keyword>
<proteinExistence type="predicted"/>
<organism evidence="2 3">
    <name type="scientific">Bradyrhizobium huanghuaihaiense</name>
    <dbReference type="NCBI Taxonomy" id="990078"/>
    <lineage>
        <taxon>Bacteria</taxon>
        <taxon>Pseudomonadati</taxon>
        <taxon>Pseudomonadota</taxon>
        <taxon>Alphaproteobacteria</taxon>
        <taxon>Hyphomicrobiales</taxon>
        <taxon>Nitrobacteraceae</taxon>
        <taxon>Bradyrhizobium</taxon>
    </lineage>
</organism>
<feature type="signal peptide" evidence="1">
    <location>
        <begin position="1"/>
        <end position="24"/>
    </location>
</feature>
<evidence type="ECO:0000313" key="3">
    <source>
        <dbReference type="Proteomes" id="UP000316291"/>
    </source>
</evidence>
<dbReference type="RefSeq" id="WP_244635646.1">
    <property type="nucleotide sequence ID" value="NZ_VLLA01000004.1"/>
</dbReference>
<gene>
    <name evidence="2" type="ORF">IQ16_02497</name>
</gene>
<protein>
    <recommendedName>
        <fullName evidence="4">Conjugative transfer region protein TrbK</fullName>
    </recommendedName>
</protein>
<reference evidence="2 3" key="1">
    <citation type="journal article" date="2015" name="Stand. Genomic Sci.">
        <title>Genomic Encyclopedia of Bacterial and Archaeal Type Strains, Phase III: the genomes of soil and plant-associated and newly described type strains.</title>
        <authorList>
            <person name="Whitman W.B."/>
            <person name="Woyke T."/>
            <person name="Klenk H.P."/>
            <person name="Zhou Y."/>
            <person name="Lilburn T.G."/>
            <person name="Beck B.J."/>
            <person name="De Vos P."/>
            <person name="Vandamme P."/>
            <person name="Eisen J.A."/>
            <person name="Garrity G."/>
            <person name="Hugenholtz P."/>
            <person name="Kyrpides N.C."/>
        </authorList>
    </citation>
    <scope>NUCLEOTIDE SEQUENCE [LARGE SCALE GENOMIC DNA]</scope>
    <source>
        <strain evidence="2 3">CGMCC 1.10948</strain>
    </source>
</reference>
<dbReference type="AlphaFoldDB" id="A0A562RV96"/>
<dbReference type="Proteomes" id="UP000316291">
    <property type="component" value="Unassembled WGS sequence"/>
</dbReference>
<sequence length="97" mass="10731">MPRFMMGFSTCLAITVLAGTAAEAAALTRAEKVALKQAIVACKAEAKGKKIKWLSRRKYVNQCVVTALKEHPSIDVARMLQEKPELTNIPVEQWPAY</sequence>
<evidence type="ECO:0000256" key="1">
    <source>
        <dbReference type="SAM" id="SignalP"/>
    </source>
</evidence>
<accession>A0A562RV96</accession>
<feature type="chain" id="PRO_5021946628" description="Conjugative transfer region protein TrbK" evidence="1">
    <location>
        <begin position="25"/>
        <end position="97"/>
    </location>
</feature>